<accession>A0A8K0X7D8</accession>
<gene>
    <name evidence="3" type="ORF">B0T11DRAFT_222340</name>
</gene>
<feature type="signal peptide" evidence="1">
    <location>
        <begin position="1"/>
        <end position="22"/>
    </location>
</feature>
<dbReference type="PANTHER" id="PTHR16320">
    <property type="entry name" value="SPHINGOMYELINASE FAMILY MEMBER"/>
    <property type="match status" value="1"/>
</dbReference>
<dbReference type="GO" id="GO:0046856">
    <property type="term" value="P:phosphatidylinositol dephosphorylation"/>
    <property type="evidence" value="ECO:0007669"/>
    <property type="project" value="InterPro"/>
</dbReference>
<dbReference type="Pfam" id="PF01419">
    <property type="entry name" value="Jacalin"/>
    <property type="match status" value="1"/>
</dbReference>
<dbReference type="GO" id="GO:0004519">
    <property type="term" value="F:endonuclease activity"/>
    <property type="evidence" value="ECO:0007669"/>
    <property type="project" value="UniProtKB-KW"/>
</dbReference>
<dbReference type="InterPro" id="IPR001229">
    <property type="entry name" value="Jacalin-like_lectin_dom"/>
</dbReference>
<dbReference type="PROSITE" id="PS51752">
    <property type="entry name" value="JACALIN_LECTIN"/>
    <property type="match status" value="1"/>
</dbReference>
<protein>
    <submittedName>
        <fullName evidence="3">Endonuclease/Exonuclease/phosphatase</fullName>
    </submittedName>
</protein>
<dbReference type="Proteomes" id="UP000813385">
    <property type="component" value="Unassembled WGS sequence"/>
</dbReference>
<dbReference type="SUPFAM" id="SSF51101">
    <property type="entry name" value="Mannose-binding lectins"/>
    <property type="match status" value="1"/>
</dbReference>
<keyword evidence="3" id="KW-0378">Hydrolase</keyword>
<dbReference type="OrthoDB" id="40902at2759"/>
<dbReference type="Pfam" id="PF22669">
    <property type="entry name" value="Exo_endo_phos2"/>
    <property type="match status" value="1"/>
</dbReference>
<keyword evidence="3" id="KW-0255">Endonuclease</keyword>
<dbReference type="GO" id="GO:0016791">
    <property type="term" value="F:phosphatase activity"/>
    <property type="evidence" value="ECO:0007669"/>
    <property type="project" value="InterPro"/>
</dbReference>
<keyword evidence="1" id="KW-0732">Signal</keyword>
<dbReference type="CDD" id="cd09615">
    <property type="entry name" value="Jacalin_EEP"/>
    <property type="match status" value="1"/>
</dbReference>
<sequence length="444" mass="46955">MRRNVALSPALAVAAGAALAVAQTSGTVNVMAMNVAGLPAILQGNDVPGDKTENHRTIGRKLIEYGLDLVNVQEDFNYHAALYETATLPYRTATSGGVPFGSGLNTLSVFPFLDETRVKWDQCSNTDGADCLTPKGFTLVRAELTSGSAGSAFVDFYNVHADAGTTAADLAARTSNIRQLSAYITANSAGNAVIVAGDTNTRYTRSGDNIRLLPQANGLTDAWVELIRGGADPTVETICQNPSLTNYCETVDKIFYRSSPVLNLRATGWQYESARFLQADGNILSDHNPVAANFTWSLPSTLRQSSFLGGPHGTWFSDADALAARSSKRVASIRLRGGSRLDSIAVTLADGTALSHGGSGGSLSELQLAAGETWASATICQGKYNDRTRIFFVEARTSTGRTAAAGARTSECAQYSAPQGWGIVGFVGRSGDEVDRLGFLYAPQ</sequence>
<evidence type="ECO:0000256" key="1">
    <source>
        <dbReference type="SAM" id="SignalP"/>
    </source>
</evidence>
<name>A0A8K0X7D8_9PEZI</name>
<evidence type="ECO:0000313" key="4">
    <source>
        <dbReference type="Proteomes" id="UP000813385"/>
    </source>
</evidence>
<dbReference type="SUPFAM" id="SSF56219">
    <property type="entry name" value="DNase I-like"/>
    <property type="match status" value="1"/>
</dbReference>
<dbReference type="InterPro" id="IPR036404">
    <property type="entry name" value="Jacalin-like_lectin_dom_sf"/>
</dbReference>
<dbReference type="InterPro" id="IPR036691">
    <property type="entry name" value="Endo/exonu/phosph_ase_sf"/>
</dbReference>
<feature type="domain" description="Jacalin-type lectin" evidence="2">
    <location>
        <begin position="302"/>
        <end position="443"/>
    </location>
</feature>
<dbReference type="AlphaFoldDB" id="A0A8K0X7D8"/>
<evidence type="ECO:0000313" key="3">
    <source>
        <dbReference type="EMBL" id="KAH7367846.1"/>
    </source>
</evidence>
<dbReference type="GO" id="GO:0005737">
    <property type="term" value="C:cytoplasm"/>
    <property type="evidence" value="ECO:0007669"/>
    <property type="project" value="TreeGrafter"/>
</dbReference>
<evidence type="ECO:0000259" key="2">
    <source>
        <dbReference type="PROSITE" id="PS51752"/>
    </source>
</evidence>
<dbReference type="Gene3D" id="3.60.10.10">
    <property type="entry name" value="Endonuclease/exonuclease/phosphatase"/>
    <property type="match status" value="1"/>
</dbReference>
<dbReference type="InterPro" id="IPR038772">
    <property type="entry name" value="Sph/SMPD2-like"/>
</dbReference>
<dbReference type="InterPro" id="IPR000300">
    <property type="entry name" value="IPPc"/>
</dbReference>
<keyword evidence="3" id="KW-0540">Nuclease</keyword>
<proteinExistence type="predicted"/>
<organism evidence="3 4">
    <name type="scientific">Plectosphaerella cucumerina</name>
    <dbReference type="NCBI Taxonomy" id="40658"/>
    <lineage>
        <taxon>Eukaryota</taxon>
        <taxon>Fungi</taxon>
        <taxon>Dikarya</taxon>
        <taxon>Ascomycota</taxon>
        <taxon>Pezizomycotina</taxon>
        <taxon>Sordariomycetes</taxon>
        <taxon>Hypocreomycetidae</taxon>
        <taxon>Glomerellales</taxon>
        <taxon>Plectosphaerellaceae</taxon>
        <taxon>Plectosphaerella</taxon>
    </lineage>
</organism>
<dbReference type="Gene3D" id="2.100.10.30">
    <property type="entry name" value="Jacalin-like lectin domain"/>
    <property type="match status" value="1"/>
</dbReference>
<feature type="chain" id="PRO_5035448754" evidence="1">
    <location>
        <begin position="23"/>
        <end position="444"/>
    </location>
</feature>
<dbReference type="EMBL" id="JAGPXD010000002">
    <property type="protein sequence ID" value="KAH7367846.1"/>
    <property type="molecule type" value="Genomic_DNA"/>
</dbReference>
<dbReference type="PANTHER" id="PTHR16320:SF1">
    <property type="entry name" value="SPHINGOMYELINASE DDB_G0288017"/>
    <property type="match status" value="1"/>
</dbReference>
<dbReference type="SMART" id="SM00915">
    <property type="entry name" value="Jacalin"/>
    <property type="match status" value="1"/>
</dbReference>
<comment type="caution">
    <text evidence="3">The sequence shown here is derived from an EMBL/GenBank/DDBJ whole genome shotgun (WGS) entry which is preliminary data.</text>
</comment>
<reference evidence="3" key="1">
    <citation type="journal article" date="2021" name="Nat. Commun.">
        <title>Genetic determinants of endophytism in the Arabidopsis root mycobiome.</title>
        <authorList>
            <person name="Mesny F."/>
            <person name="Miyauchi S."/>
            <person name="Thiergart T."/>
            <person name="Pickel B."/>
            <person name="Atanasova L."/>
            <person name="Karlsson M."/>
            <person name="Huettel B."/>
            <person name="Barry K.W."/>
            <person name="Haridas S."/>
            <person name="Chen C."/>
            <person name="Bauer D."/>
            <person name="Andreopoulos W."/>
            <person name="Pangilinan J."/>
            <person name="LaButti K."/>
            <person name="Riley R."/>
            <person name="Lipzen A."/>
            <person name="Clum A."/>
            <person name="Drula E."/>
            <person name="Henrissat B."/>
            <person name="Kohler A."/>
            <person name="Grigoriev I.V."/>
            <person name="Martin F.M."/>
            <person name="Hacquard S."/>
        </authorList>
    </citation>
    <scope>NUCLEOTIDE SEQUENCE</scope>
    <source>
        <strain evidence="3">MPI-CAGE-AT-0016</strain>
    </source>
</reference>
<dbReference type="GO" id="GO:0004767">
    <property type="term" value="F:sphingomyelin phosphodiesterase activity"/>
    <property type="evidence" value="ECO:0007669"/>
    <property type="project" value="InterPro"/>
</dbReference>
<keyword evidence="4" id="KW-1185">Reference proteome</keyword>